<evidence type="ECO:0000313" key="5">
    <source>
        <dbReference type="Proteomes" id="UP001057877"/>
    </source>
</evidence>
<keyword evidence="2" id="KW-0812">Transmembrane</keyword>
<name>A0ABY5S7N4_9BACL</name>
<dbReference type="Pfam" id="PF08486">
    <property type="entry name" value="SpoIID"/>
    <property type="match status" value="1"/>
</dbReference>
<feature type="domain" description="Sporulation stage II protein D amidase enhancer LytB N-terminal" evidence="3">
    <location>
        <begin position="142"/>
        <end position="247"/>
    </location>
</feature>
<accession>A0ABY5S7N4</accession>
<feature type="compositionally biased region" description="Polar residues" evidence="1">
    <location>
        <begin position="75"/>
        <end position="89"/>
    </location>
</feature>
<dbReference type="InterPro" id="IPR013693">
    <property type="entry name" value="SpoIID/LytB_N"/>
</dbReference>
<dbReference type="InterPro" id="IPR014225">
    <property type="entry name" value="Spore_II_D_firmicutes"/>
</dbReference>
<dbReference type="NCBIfam" id="TIGR02669">
    <property type="entry name" value="SpoIID_LytB"/>
    <property type="match status" value="1"/>
</dbReference>
<gene>
    <name evidence="4" type="primary">spoIID</name>
    <name evidence="4" type="ORF">L1F29_31870</name>
</gene>
<dbReference type="InterPro" id="IPR051922">
    <property type="entry name" value="Bact_Sporulation_Assoc"/>
</dbReference>
<reference evidence="4" key="1">
    <citation type="submission" date="2022-01" db="EMBL/GenBank/DDBJ databases">
        <title>Paenibacillus spongiae sp. nov., isolated from marine sponge.</title>
        <authorList>
            <person name="Li Z."/>
            <person name="Zhang M."/>
        </authorList>
    </citation>
    <scope>NUCLEOTIDE SEQUENCE</scope>
    <source>
        <strain evidence="4">PHS-Z3</strain>
    </source>
</reference>
<evidence type="ECO:0000313" key="4">
    <source>
        <dbReference type="EMBL" id="UVI29931.1"/>
    </source>
</evidence>
<dbReference type="InterPro" id="IPR013486">
    <property type="entry name" value="SpoIID/LytB"/>
</dbReference>
<dbReference type="PANTHER" id="PTHR30032:SF4">
    <property type="entry name" value="AMIDASE ENHANCER"/>
    <property type="match status" value="1"/>
</dbReference>
<dbReference type="PANTHER" id="PTHR30032">
    <property type="entry name" value="N-ACETYLMURAMOYL-L-ALANINE AMIDASE-RELATED"/>
    <property type="match status" value="1"/>
</dbReference>
<dbReference type="Proteomes" id="UP001057877">
    <property type="component" value="Chromosome"/>
</dbReference>
<keyword evidence="2" id="KW-0472">Membrane</keyword>
<evidence type="ECO:0000259" key="3">
    <source>
        <dbReference type="Pfam" id="PF08486"/>
    </source>
</evidence>
<dbReference type="EMBL" id="CP091430">
    <property type="protein sequence ID" value="UVI29931.1"/>
    <property type="molecule type" value="Genomic_DNA"/>
</dbReference>
<organism evidence="4 5">
    <name type="scientific">Paenibacillus spongiae</name>
    <dbReference type="NCBI Taxonomy" id="2909671"/>
    <lineage>
        <taxon>Bacteria</taxon>
        <taxon>Bacillati</taxon>
        <taxon>Bacillota</taxon>
        <taxon>Bacilli</taxon>
        <taxon>Bacillales</taxon>
        <taxon>Paenibacillaceae</taxon>
        <taxon>Paenibacillus</taxon>
    </lineage>
</organism>
<sequence>MERMRWRTARRRGLRIGTRRWWIGFAGGALVILIVKGLLVSNNTPIQNGKQHESMESAPIIQLEPSDGKRPVDDSSISQSGDTPDSQNADAPKGGEGPGRQDAASSVPDRQASGQQPQANEAEPVLAQSWYDRLRVRVYLTDEKKIETMPIELYVRGVLAGEMPLDFELEALKAQAIAARTYIYRRMSSGDRSGLKAVKADVNNTVQHQVYIPLEKLLTRWKGEAKEDNLAILNRAVEETKGQIITYNGEPIQAAFFSTSNGYTENAADYWEIDLPYLHSVASPWDKEISPRYKETVTMKLSTFAGKLNVKKSAVPSMRVLEKTEGRRIKTVAVGNKTFTGREIREKLGLASSQFSWKIGDGEIAITTYGFGHGVGMSQWGANGMAQSGKSAKQIVEYYYSGAKVEQASKLPMRS</sequence>
<keyword evidence="2" id="KW-1133">Transmembrane helix</keyword>
<proteinExistence type="predicted"/>
<evidence type="ECO:0000256" key="1">
    <source>
        <dbReference type="SAM" id="MobiDB-lite"/>
    </source>
</evidence>
<keyword evidence="5" id="KW-1185">Reference proteome</keyword>
<protein>
    <submittedName>
        <fullName evidence="4">Stage II sporulation protein D</fullName>
    </submittedName>
</protein>
<dbReference type="RefSeq" id="WP_258386001.1">
    <property type="nucleotide sequence ID" value="NZ_CP091430.1"/>
</dbReference>
<evidence type="ECO:0000256" key="2">
    <source>
        <dbReference type="SAM" id="Phobius"/>
    </source>
</evidence>
<dbReference type="NCBIfam" id="TIGR02870">
    <property type="entry name" value="spore_II_D"/>
    <property type="match status" value="1"/>
</dbReference>
<feature type="transmembrane region" description="Helical" evidence="2">
    <location>
        <begin position="21"/>
        <end position="40"/>
    </location>
</feature>
<feature type="region of interest" description="Disordered" evidence="1">
    <location>
        <begin position="64"/>
        <end position="124"/>
    </location>
</feature>